<feature type="region of interest" description="Disordered" evidence="1">
    <location>
        <begin position="148"/>
        <end position="195"/>
    </location>
</feature>
<dbReference type="AlphaFoldDB" id="A0AAQ3M2Q5"/>
<evidence type="ECO:0000313" key="2">
    <source>
        <dbReference type="EMBL" id="WPG98795.1"/>
    </source>
</evidence>
<reference evidence="2 3" key="1">
    <citation type="submission" date="2023-11" db="EMBL/GenBank/DDBJ databases">
        <title>An acidophilic fungus is an integral part of prey digestion in a carnivorous sundew plant.</title>
        <authorList>
            <person name="Tsai I.J."/>
        </authorList>
    </citation>
    <scope>NUCLEOTIDE SEQUENCE [LARGE SCALE GENOMIC DNA]</scope>
    <source>
        <strain evidence="2">169a</strain>
    </source>
</reference>
<dbReference type="Proteomes" id="UP001303373">
    <property type="component" value="Chromosome 2"/>
</dbReference>
<proteinExistence type="predicted"/>
<name>A0AAQ3M2Q5_9PEZI</name>
<evidence type="ECO:0000313" key="3">
    <source>
        <dbReference type="Proteomes" id="UP001303373"/>
    </source>
</evidence>
<sequence>MSTHSNNLTSGISHPNARPTSLRRSATWPTIDSLSSLITPNGEVMNMIGAVSRSAPQSDGLVLEDIDQDFDVEPQAHFLSAMNDPDSDNFYSMYGPDSDEDDDGSEIEWNAGIMDFSLFNDDRRRSEETNEPLSSKWDYLLQSQRRADERCAQRQLDSERHRNGGSKTGTVNDVPALTPDTSPRLQDNLEDGEDDVLSSNHSAQIIKITVTPPSEDTSPTKKQCIPAFRFPTAIVDDEQDEYEDDEDLPLSFFVNRSLIKQPSTRRKIARPGLRGSRTLSGQSHSWIRPPINLYSLGERPEDEQRAEQGLPDLPRPRR</sequence>
<protein>
    <submittedName>
        <fullName evidence="2">Uncharacterized protein</fullName>
    </submittedName>
</protein>
<organism evidence="2 3">
    <name type="scientific">Acrodontium crateriforme</name>
    <dbReference type="NCBI Taxonomy" id="150365"/>
    <lineage>
        <taxon>Eukaryota</taxon>
        <taxon>Fungi</taxon>
        <taxon>Dikarya</taxon>
        <taxon>Ascomycota</taxon>
        <taxon>Pezizomycotina</taxon>
        <taxon>Dothideomycetes</taxon>
        <taxon>Dothideomycetidae</taxon>
        <taxon>Mycosphaerellales</taxon>
        <taxon>Teratosphaeriaceae</taxon>
        <taxon>Acrodontium</taxon>
    </lineage>
</organism>
<feature type="compositionally biased region" description="Basic and acidic residues" evidence="1">
    <location>
        <begin position="148"/>
        <end position="162"/>
    </location>
</feature>
<gene>
    <name evidence="2" type="ORF">R9X50_00159100</name>
</gene>
<feature type="region of interest" description="Disordered" evidence="1">
    <location>
        <begin position="1"/>
        <end position="25"/>
    </location>
</feature>
<accession>A0AAQ3M2Q5</accession>
<evidence type="ECO:0000256" key="1">
    <source>
        <dbReference type="SAM" id="MobiDB-lite"/>
    </source>
</evidence>
<dbReference type="EMBL" id="CP138581">
    <property type="protein sequence ID" value="WPG98795.1"/>
    <property type="molecule type" value="Genomic_DNA"/>
</dbReference>
<keyword evidence="3" id="KW-1185">Reference proteome</keyword>
<feature type="region of interest" description="Disordered" evidence="1">
    <location>
        <begin position="269"/>
        <end position="318"/>
    </location>
</feature>